<dbReference type="GO" id="GO:0003735">
    <property type="term" value="F:structural constituent of ribosome"/>
    <property type="evidence" value="ECO:0007669"/>
    <property type="project" value="InterPro"/>
</dbReference>
<evidence type="ECO:0000256" key="1">
    <source>
        <dbReference type="ARBA" id="ARBA00005251"/>
    </source>
</evidence>
<dbReference type="GO" id="GO:0005763">
    <property type="term" value="C:mitochondrial small ribosomal subunit"/>
    <property type="evidence" value="ECO:0007669"/>
    <property type="project" value="TreeGrafter"/>
</dbReference>
<reference evidence="4" key="1">
    <citation type="submission" date="2018-11" db="EMBL/GenBank/DDBJ databases">
        <authorList>
            <consortium name="Pathogen Informatics"/>
        </authorList>
    </citation>
    <scope>NUCLEOTIDE SEQUENCE</scope>
</reference>
<dbReference type="Proteomes" id="UP000784294">
    <property type="component" value="Unassembled WGS sequence"/>
</dbReference>
<dbReference type="SUPFAM" id="SSF54211">
    <property type="entry name" value="Ribosomal protein S5 domain 2-like"/>
    <property type="match status" value="1"/>
</dbReference>
<evidence type="ECO:0000256" key="3">
    <source>
        <dbReference type="ARBA" id="ARBA00023274"/>
    </source>
</evidence>
<dbReference type="GO" id="GO:0003723">
    <property type="term" value="F:RNA binding"/>
    <property type="evidence" value="ECO:0007669"/>
    <property type="project" value="TreeGrafter"/>
</dbReference>
<evidence type="ECO:0000313" key="4">
    <source>
        <dbReference type="EMBL" id="VEL16944.1"/>
    </source>
</evidence>
<sequence>MERFYRLAQAFLFPQMTDSLRKYSGNPNTTGFTRCAHIHPLSTNRRYTESYGQKKTAFAEVRLYSPGSGEFRVNGFRLLDVFPEIGDREQIMLPLCLLGHTFRLNQQNILSFSGKLGCVDIVATVSQSGPASQANAIRLAISRALVSFDKYPLDGEQSKITQIGETETERLRVAGLLTQDDRFPERKKPGQKKARKKPIW</sequence>
<dbReference type="InterPro" id="IPR020568">
    <property type="entry name" value="Ribosomal_Su5_D2-typ_SF"/>
</dbReference>
<keyword evidence="5" id="KW-1185">Reference proteome</keyword>
<dbReference type="Pfam" id="PF00380">
    <property type="entry name" value="Ribosomal_S9"/>
    <property type="match status" value="1"/>
</dbReference>
<dbReference type="GO" id="GO:0006412">
    <property type="term" value="P:translation"/>
    <property type="evidence" value="ECO:0007669"/>
    <property type="project" value="InterPro"/>
</dbReference>
<dbReference type="InterPro" id="IPR014721">
    <property type="entry name" value="Ribsml_uS5_D2-typ_fold_subgr"/>
</dbReference>
<evidence type="ECO:0000256" key="2">
    <source>
        <dbReference type="ARBA" id="ARBA00022980"/>
    </source>
</evidence>
<dbReference type="EMBL" id="CAAALY010030454">
    <property type="protein sequence ID" value="VEL16944.1"/>
    <property type="molecule type" value="Genomic_DNA"/>
</dbReference>
<dbReference type="Gene3D" id="3.30.230.10">
    <property type="match status" value="1"/>
</dbReference>
<keyword evidence="3" id="KW-0687">Ribonucleoprotein</keyword>
<keyword evidence="2" id="KW-0689">Ribosomal protein</keyword>
<dbReference type="OrthoDB" id="10254627at2759"/>
<comment type="caution">
    <text evidence="4">The sequence shown here is derived from an EMBL/GenBank/DDBJ whole genome shotgun (WGS) entry which is preliminary data.</text>
</comment>
<comment type="similarity">
    <text evidence="1">Belongs to the universal ribosomal protein uS9 family.</text>
</comment>
<evidence type="ECO:0000313" key="5">
    <source>
        <dbReference type="Proteomes" id="UP000784294"/>
    </source>
</evidence>
<dbReference type="PANTHER" id="PTHR21569">
    <property type="entry name" value="RIBOSOMAL PROTEIN S9"/>
    <property type="match status" value="1"/>
</dbReference>
<evidence type="ECO:0008006" key="6">
    <source>
        <dbReference type="Google" id="ProtNLM"/>
    </source>
</evidence>
<dbReference type="PANTHER" id="PTHR21569:SF1">
    <property type="entry name" value="SMALL RIBOSOMAL SUBUNIT PROTEIN US9M"/>
    <property type="match status" value="1"/>
</dbReference>
<proteinExistence type="inferred from homology"/>
<organism evidence="4 5">
    <name type="scientific">Protopolystoma xenopodis</name>
    <dbReference type="NCBI Taxonomy" id="117903"/>
    <lineage>
        <taxon>Eukaryota</taxon>
        <taxon>Metazoa</taxon>
        <taxon>Spiralia</taxon>
        <taxon>Lophotrochozoa</taxon>
        <taxon>Platyhelminthes</taxon>
        <taxon>Monogenea</taxon>
        <taxon>Polyopisthocotylea</taxon>
        <taxon>Polystomatidea</taxon>
        <taxon>Polystomatidae</taxon>
        <taxon>Protopolystoma</taxon>
    </lineage>
</organism>
<dbReference type="InterPro" id="IPR000754">
    <property type="entry name" value="Ribosomal_uS9"/>
</dbReference>
<accession>A0A3S4ZQ15</accession>
<protein>
    <recommendedName>
        <fullName evidence="6">30S ribosomal protein S9</fullName>
    </recommendedName>
</protein>
<dbReference type="AlphaFoldDB" id="A0A3S4ZQ15"/>
<gene>
    <name evidence="4" type="ORF">PXEA_LOCUS10384</name>
</gene>
<name>A0A3S4ZQ15_9PLAT</name>